<comment type="caution">
    <text evidence="1">The sequence shown here is derived from an EMBL/GenBank/DDBJ whole genome shotgun (WGS) entry which is preliminary data.</text>
</comment>
<reference evidence="1" key="1">
    <citation type="submission" date="2020-11" db="EMBL/GenBank/DDBJ databases">
        <authorList>
            <person name="Whitehead M."/>
        </authorList>
    </citation>
    <scope>NUCLEOTIDE SEQUENCE</scope>
    <source>
        <strain evidence="1">EGII</strain>
    </source>
</reference>
<sequence length="105" mass="11674">MCVVFSQRRFHIKIPFYNFSLTALFVGLGTPKVLFYRELNKSLGFDIKIEDSGLQKQTKNLEISEIVSCTGTLKHCQNPASLHAITSGVSTIMHLATRNAGRSIS</sequence>
<organism evidence="1 2">
    <name type="scientific">Ceratitis capitata</name>
    <name type="common">Mediterranean fruit fly</name>
    <name type="synonym">Tephritis capitata</name>
    <dbReference type="NCBI Taxonomy" id="7213"/>
    <lineage>
        <taxon>Eukaryota</taxon>
        <taxon>Metazoa</taxon>
        <taxon>Ecdysozoa</taxon>
        <taxon>Arthropoda</taxon>
        <taxon>Hexapoda</taxon>
        <taxon>Insecta</taxon>
        <taxon>Pterygota</taxon>
        <taxon>Neoptera</taxon>
        <taxon>Endopterygota</taxon>
        <taxon>Diptera</taxon>
        <taxon>Brachycera</taxon>
        <taxon>Muscomorpha</taxon>
        <taxon>Tephritoidea</taxon>
        <taxon>Tephritidae</taxon>
        <taxon>Ceratitis</taxon>
        <taxon>Ceratitis</taxon>
    </lineage>
</organism>
<protein>
    <submittedName>
        <fullName evidence="1">(Mediterranean fruit fly) hypothetical protein</fullName>
    </submittedName>
</protein>
<dbReference type="EMBL" id="CAJHJT010000012">
    <property type="protein sequence ID" value="CAD7000376.1"/>
    <property type="molecule type" value="Genomic_DNA"/>
</dbReference>
<evidence type="ECO:0000313" key="2">
    <source>
        <dbReference type="Proteomes" id="UP000606786"/>
    </source>
</evidence>
<keyword evidence="2" id="KW-1185">Reference proteome</keyword>
<dbReference type="AlphaFoldDB" id="A0A811URF8"/>
<evidence type="ECO:0000313" key="1">
    <source>
        <dbReference type="EMBL" id="CAD7000376.1"/>
    </source>
</evidence>
<gene>
    <name evidence="1" type="ORF">CCAP1982_LOCUS8854</name>
</gene>
<accession>A0A811URF8</accession>
<dbReference type="Proteomes" id="UP000606786">
    <property type="component" value="Unassembled WGS sequence"/>
</dbReference>
<name>A0A811URF8_CERCA</name>
<proteinExistence type="predicted"/>